<feature type="compositionally biased region" description="Low complexity" evidence="1">
    <location>
        <begin position="126"/>
        <end position="138"/>
    </location>
</feature>
<feature type="transmembrane region" description="Helical" evidence="2">
    <location>
        <begin position="41"/>
        <end position="62"/>
    </location>
</feature>
<keyword evidence="4" id="KW-1185">Reference proteome</keyword>
<name>A0A2N9BB26_STRCX</name>
<sequence length="162" mass="17716">MNRLARTVDRLADGSSVLARRIGARITAWVARARRDDLTGWRAALGCWLRLAVLVLGLYGLWGLVRTFPGLLWLLSAGWTAAAWKPGRLPPPRAPMRDPPTVLRALMWRRSGGCSSTSWGPAVECTSGRSSRTSRSTASGRAERWPICACTWSAWTSPSTAP</sequence>
<accession>A0A2N9BB26</accession>
<dbReference type="AlphaFoldDB" id="A0A2N9BB26"/>
<gene>
    <name evidence="3" type="ORF">SCNRRL3882_4014</name>
</gene>
<protein>
    <submittedName>
        <fullName evidence="3">Uncharacterized protein</fullName>
    </submittedName>
</protein>
<proteinExistence type="predicted"/>
<evidence type="ECO:0000313" key="4">
    <source>
        <dbReference type="Proteomes" id="UP000235464"/>
    </source>
</evidence>
<evidence type="ECO:0000256" key="1">
    <source>
        <dbReference type="SAM" id="MobiDB-lite"/>
    </source>
</evidence>
<evidence type="ECO:0000313" key="3">
    <source>
        <dbReference type="EMBL" id="SOR80559.1"/>
    </source>
</evidence>
<keyword evidence="2" id="KW-0472">Membrane</keyword>
<dbReference type="Proteomes" id="UP000235464">
    <property type="component" value="Chromosome I"/>
</dbReference>
<dbReference type="OrthoDB" id="4332241at2"/>
<evidence type="ECO:0000256" key="2">
    <source>
        <dbReference type="SAM" id="Phobius"/>
    </source>
</evidence>
<keyword evidence="2" id="KW-0812">Transmembrane</keyword>
<feature type="region of interest" description="Disordered" evidence="1">
    <location>
        <begin position="113"/>
        <end position="138"/>
    </location>
</feature>
<dbReference type="RefSeq" id="WP_158688376.1">
    <property type="nucleotide sequence ID" value="NZ_LT962942.1"/>
</dbReference>
<reference evidence="4" key="1">
    <citation type="submission" date="2017-11" db="EMBL/GenBank/DDBJ databases">
        <authorList>
            <person name="Wibberg D."/>
        </authorList>
    </citation>
    <scope>NUCLEOTIDE SEQUENCE [LARGE SCALE GENOMIC DNA]</scope>
</reference>
<organism evidence="3 4">
    <name type="scientific">Streptomyces chartreusis NRRL 3882</name>
    <dbReference type="NCBI Taxonomy" id="1079985"/>
    <lineage>
        <taxon>Bacteria</taxon>
        <taxon>Bacillati</taxon>
        <taxon>Actinomycetota</taxon>
        <taxon>Actinomycetes</taxon>
        <taxon>Kitasatosporales</taxon>
        <taxon>Streptomycetaceae</taxon>
        <taxon>Streptomyces</taxon>
    </lineage>
</organism>
<keyword evidence="2" id="KW-1133">Transmembrane helix</keyword>
<dbReference type="EMBL" id="LT963352">
    <property type="protein sequence ID" value="SOR80559.1"/>
    <property type="molecule type" value="Genomic_DNA"/>
</dbReference>